<evidence type="ECO:0000256" key="8">
    <source>
        <dbReference type="SAM" id="SignalP"/>
    </source>
</evidence>
<feature type="chain" id="PRO_5046317032" evidence="8">
    <location>
        <begin position="25"/>
        <end position="662"/>
    </location>
</feature>
<name>A0ABU9BN33_9BURK</name>
<evidence type="ECO:0000256" key="3">
    <source>
        <dbReference type="ARBA" id="ARBA00022692"/>
    </source>
</evidence>
<keyword evidence="3" id="KW-0812">Transmembrane</keyword>
<dbReference type="Proteomes" id="UP001371218">
    <property type="component" value="Unassembled WGS sequence"/>
</dbReference>
<feature type="signal peptide" evidence="8">
    <location>
        <begin position="1"/>
        <end position="24"/>
    </location>
</feature>
<dbReference type="InterPro" id="IPR000184">
    <property type="entry name" value="Bac_surfAg_D15"/>
</dbReference>
<feature type="region of interest" description="Disordered" evidence="7">
    <location>
        <begin position="26"/>
        <end position="48"/>
    </location>
</feature>
<dbReference type="PANTHER" id="PTHR12815">
    <property type="entry name" value="SORTING AND ASSEMBLY MACHINERY SAMM50 PROTEIN FAMILY MEMBER"/>
    <property type="match status" value="1"/>
</dbReference>
<evidence type="ECO:0000313" key="10">
    <source>
        <dbReference type="EMBL" id="MEK8030272.1"/>
    </source>
</evidence>
<comment type="caution">
    <text evidence="10">The sequence shown here is derived from an EMBL/GenBank/DDBJ whole genome shotgun (WGS) entry which is preliminary data.</text>
</comment>
<gene>
    <name evidence="10" type="ORF">AACH06_05500</name>
</gene>
<dbReference type="Gene3D" id="3.10.20.310">
    <property type="entry name" value="membrane protein fhac"/>
    <property type="match status" value="1"/>
</dbReference>
<feature type="region of interest" description="Disordered" evidence="7">
    <location>
        <begin position="73"/>
        <end position="105"/>
    </location>
</feature>
<dbReference type="RefSeq" id="WP_341424620.1">
    <property type="nucleotide sequence ID" value="NZ_JBBUTG010000002.1"/>
</dbReference>
<evidence type="ECO:0000259" key="9">
    <source>
        <dbReference type="Pfam" id="PF01103"/>
    </source>
</evidence>
<reference evidence="10 11" key="1">
    <citation type="submission" date="2024-04" db="EMBL/GenBank/DDBJ databases">
        <title>Novel species of the genus Ideonella isolated from streams.</title>
        <authorList>
            <person name="Lu H."/>
        </authorList>
    </citation>
    <scope>NUCLEOTIDE SEQUENCE [LARGE SCALE GENOMIC DNA]</scope>
    <source>
        <strain evidence="10 11">DXS29W</strain>
    </source>
</reference>
<keyword evidence="5" id="KW-0472">Membrane</keyword>
<dbReference type="Gene3D" id="2.40.160.50">
    <property type="entry name" value="membrane protein fhac: a member of the omp85/tpsb transporter family"/>
    <property type="match status" value="1"/>
</dbReference>
<keyword evidence="11" id="KW-1185">Reference proteome</keyword>
<evidence type="ECO:0000256" key="7">
    <source>
        <dbReference type="SAM" id="MobiDB-lite"/>
    </source>
</evidence>
<evidence type="ECO:0000256" key="1">
    <source>
        <dbReference type="ARBA" id="ARBA00004370"/>
    </source>
</evidence>
<feature type="domain" description="Bacterial surface antigen (D15)" evidence="9">
    <location>
        <begin position="460"/>
        <end position="662"/>
    </location>
</feature>
<organism evidence="10 11">
    <name type="scientific">Ideonella lacteola</name>
    <dbReference type="NCBI Taxonomy" id="2984193"/>
    <lineage>
        <taxon>Bacteria</taxon>
        <taxon>Pseudomonadati</taxon>
        <taxon>Pseudomonadota</taxon>
        <taxon>Betaproteobacteria</taxon>
        <taxon>Burkholderiales</taxon>
        <taxon>Sphaerotilaceae</taxon>
        <taxon>Ideonella</taxon>
    </lineage>
</organism>
<evidence type="ECO:0000256" key="4">
    <source>
        <dbReference type="ARBA" id="ARBA00022729"/>
    </source>
</evidence>
<accession>A0ABU9BN33</accession>
<evidence type="ECO:0000256" key="2">
    <source>
        <dbReference type="ARBA" id="ARBA00022452"/>
    </source>
</evidence>
<proteinExistence type="predicted"/>
<keyword evidence="4 8" id="KW-0732">Signal</keyword>
<protein>
    <submittedName>
        <fullName evidence="10">BamA/TamA family outer membrane protein</fullName>
    </submittedName>
</protein>
<keyword evidence="2" id="KW-1134">Transmembrane beta strand</keyword>
<evidence type="ECO:0000313" key="11">
    <source>
        <dbReference type="Proteomes" id="UP001371218"/>
    </source>
</evidence>
<comment type="subcellular location">
    <subcellularLocation>
        <location evidence="1">Membrane</location>
    </subcellularLocation>
</comment>
<evidence type="ECO:0000256" key="6">
    <source>
        <dbReference type="ARBA" id="ARBA00023237"/>
    </source>
</evidence>
<dbReference type="EMBL" id="JBBUTG010000002">
    <property type="protein sequence ID" value="MEK8030272.1"/>
    <property type="molecule type" value="Genomic_DNA"/>
</dbReference>
<dbReference type="InterPro" id="IPR039910">
    <property type="entry name" value="D15-like"/>
</dbReference>
<feature type="compositionally biased region" description="Low complexity" evidence="7">
    <location>
        <begin position="73"/>
        <end position="97"/>
    </location>
</feature>
<evidence type="ECO:0000256" key="5">
    <source>
        <dbReference type="ARBA" id="ARBA00023136"/>
    </source>
</evidence>
<sequence>MSAARWLPALALVAWAAGAAPVRAQDAAAEPARPEPTTSAATTSRTPELQVIAPDALRKLLERHLDLARAIADQQGAAPASSSPSSDTAGADSAAGAENTTSDSGIGISDVEWSRLIAAAPGQAKSLVQTEGYFAAKAQVERDGRIVRLTLEPGPIARVGQLVVDFQGELAEALERRDRQARELHDELMDRWALPVGAAFRNSDWSDAKTAVIARLRAEGYAAATWSGTSAEVMTGDDPASTEAPKVSIFAVVDTGPLFRAGGEGSIGITGINYHDAERVRALAGFEEGAALTETRLLDYQERLLRTGLFDQAAVSLDPDAAMQGESRVLVQVKEAPLQNATTGLGYGTTTGPRATLEYTHRRVFGWAATARNKFEVGRDRKAWDGEISSHPNALMQRYLVGGTYELLKTSEDRVISQRLRFGRSEDLPQRERLAFIEFERSNECSYDGGACVDPLTLKAASANLHNTWRRLDNAVLPTRGTTLNVQVGAGWATGLAPTLPAADRPESGPFTRLYGRVTGYKPLPNGFFSEGRLELGGVLTKHEVVVPDSQRFRAGGDDSVRGYDYRTLAPETAEGGVTGGKLLFTASAEIAHPVSRDLPSVWWAAFVDAGRAADSVKELNPAFGYGVGARWRSPVGPLKLDLAYGQELKQWRVHLSVGIAF</sequence>
<keyword evidence="6" id="KW-0998">Cell outer membrane</keyword>
<dbReference type="PANTHER" id="PTHR12815:SF47">
    <property type="entry name" value="TRANSLOCATION AND ASSEMBLY MODULE SUBUNIT TAMA"/>
    <property type="match status" value="1"/>
</dbReference>
<dbReference type="Pfam" id="PF01103">
    <property type="entry name" value="Omp85"/>
    <property type="match status" value="1"/>
</dbReference>